<evidence type="ECO:0000256" key="1">
    <source>
        <dbReference type="ARBA" id="ARBA00006154"/>
    </source>
</evidence>
<feature type="domain" description="Pyruvate carboxyltransferase" evidence="4">
    <location>
        <begin position="28"/>
        <end position="280"/>
    </location>
</feature>
<dbReference type="AlphaFoldDB" id="A0A7V8NV56"/>
<protein>
    <recommendedName>
        <fullName evidence="4">Pyruvate carboxyltransferase domain-containing protein</fullName>
    </recommendedName>
</protein>
<sequence>METQNGFWTSDLNRRPEVRKDFVSRQAVKFYDTTLRDGEQSVGVVLTPGQKLEIARALDGLGVGRIEAGFPRVSADDAEAFRLISAAGLRAEVWGFGRAVKADIDELLRLGSRSAMIETPTSAIKLKAYGLTADEAKRRAAEAIAYARERGVKVAFFTVDGTRTELETLRDFYRNALDAGAEELVVVDTIGACGPEAVEFLVRQVREWVGPQVPLHFHGHNDFGMATACAVAAVRAGAEWIQGTINGMGERAGNGDLGEIGMALEGLYGVPVALNLKKIRTVSALVRQAAGHPLEPWKPVVGENLFMRESGAVASQFHIPEAIEPFSADLVGASRKIVLGKKSGIDSIAIKAKELGIALTAEQQQTVLAAVKRLGVEKRGLLTDAEFRSIVERVDNPIS</sequence>
<dbReference type="PROSITE" id="PS50991">
    <property type="entry name" value="PYR_CT"/>
    <property type="match status" value="1"/>
</dbReference>
<dbReference type="Gene3D" id="3.20.20.70">
    <property type="entry name" value="Aldolase class I"/>
    <property type="match status" value="1"/>
</dbReference>
<evidence type="ECO:0000313" key="5">
    <source>
        <dbReference type="EMBL" id="MBA0088031.1"/>
    </source>
</evidence>
<accession>A0A7V8NV56</accession>
<evidence type="ECO:0000256" key="2">
    <source>
        <dbReference type="ARBA" id="ARBA00022679"/>
    </source>
</evidence>
<dbReference type="PANTHER" id="PTHR42880">
    <property type="entry name" value="HOMOCITRATE SYNTHASE"/>
    <property type="match status" value="1"/>
</dbReference>
<dbReference type="PROSITE" id="PS00816">
    <property type="entry name" value="AIPM_HOMOCIT_SYNTH_2"/>
    <property type="match status" value="1"/>
</dbReference>
<keyword evidence="6" id="KW-1185">Reference proteome</keyword>
<dbReference type="GO" id="GO:0019752">
    <property type="term" value="P:carboxylic acid metabolic process"/>
    <property type="evidence" value="ECO:0007669"/>
    <property type="project" value="InterPro"/>
</dbReference>
<reference evidence="5" key="1">
    <citation type="submission" date="2020-06" db="EMBL/GenBank/DDBJ databases">
        <title>Legume-microbial interactions unlock mineral nutrients during tropical forest succession.</title>
        <authorList>
            <person name="Epihov D.Z."/>
        </authorList>
    </citation>
    <scope>NUCLEOTIDE SEQUENCE [LARGE SCALE GENOMIC DNA]</scope>
    <source>
        <strain evidence="5">Pan2503</strain>
    </source>
</reference>
<organism evidence="5 6">
    <name type="scientific">Candidatus Acidiferrum panamense</name>
    <dbReference type="NCBI Taxonomy" id="2741543"/>
    <lineage>
        <taxon>Bacteria</taxon>
        <taxon>Pseudomonadati</taxon>
        <taxon>Acidobacteriota</taxon>
        <taxon>Terriglobia</taxon>
        <taxon>Candidatus Acidiferrales</taxon>
        <taxon>Candidatus Acidiferrum</taxon>
    </lineage>
</organism>
<dbReference type="EMBL" id="JACDQQ010002303">
    <property type="protein sequence ID" value="MBA0088031.1"/>
    <property type="molecule type" value="Genomic_DNA"/>
</dbReference>
<evidence type="ECO:0000256" key="3">
    <source>
        <dbReference type="RuleBase" id="RU003523"/>
    </source>
</evidence>
<gene>
    <name evidence="5" type="ORF">HRJ53_23860</name>
</gene>
<dbReference type="InterPro" id="IPR054691">
    <property type="entry name" value="LeuA/HCS_post-cat"/>
</dbReference>
<dbReference type="SUPFAM" id="SSF51569">
    <property type="entry name" value="Aldolase"/>
    <property type="match status" value="1"/>
</dbReference>
<dbReference type="InterPro" id="IPR000891">
    <property type="entry name" value="PYR_CT"/>
</dbReference>
<dbReference type="Gene3D" id="1.10.238.260">
    <property type="match status" value="1"/>
</dbReference>
<dbReference type="InterPro" id="IPR013785">
    <property type="entry name" value="Aldolase_TIM"/>
</dbReference>
<dbReference type="Proteomes" id="UP000567293">
    <property type="component" value="Unassembled WGS sequence"/>
</dbReference>
<dbReference type="Pfam" id="PF00682">
    <property type="entry name" value="HMGL-like"/>
    <property type="match status" value="1"/>
</dbReference>
<dbReference type="PROSITE" id="PS00815">
    <property type="entry name" value="AIPM_HOMOCIT_SYNTH_1"/>
    <property type="match status" value="1"/>
</dbReference>
<dbReference type="Pfam" id="PF22617">
    <property type="entry name" value="HCS_D2"/>
    <property type="match status" value="1"/>
</dbReference>
<name>A0A7V8NV56_9BACT</name>
<proteinExistence type="inferred from homology"/>
<dbReference type="InterPro" id="IPR002034">
    <property type="entry name" value="AIPM/Hcit_synth_CS"/>
</dbReference>
<dbReference type="GO" id="GO:0046912">
    <property type="term" value="F:acyltransferase activity, acyl groups converted into alkyl on transfer"/>
    <property type="evidence" value="ECO:0007669"/>
    <property type="project" value="InterPro"/>
</dbReference>
<dbReference type="PANTHER" id="PTHR42880:SF1">
    <property type="entry name" value="ISOPROPYLMALATE_HOMOCITRATE_CITRAMALATE SYNTHASE FAMILY PROTEIN"/>
    <property type="match status" value="1"/>
</dbReference>
<evidence type="ECO:0000259" key="4">
    <source>
        <dbReference type="PROSITE" id="PS50991"/>
    </source>
</evidence>
<keyword evidence="2 3" id="KW-0808">Transferase</keyword>
<comment type="caution">
    <text evidence="5">The sequence shown here is derived from an EMBL/GenBank/DDBJ whole genome shotgun (WGS) entry which is preliminary data.</text>
</comment>
<evidence type="ECO:0000313" key="6">
    <source>
        <dbReference type="Proteomes" id="UP000567293"/>
    </source>
</evidence>
<comment type="similarity">
    <text evidence="1 3">Belongs to the alpha-IPM synthase/homocitrate synthase family.</text>
</comment>